<feature type="domain" description="Calponin-homology (CH)" evidence="8">
    <location>
        <begin position="89"/>
        <end position="198"/>
    </location>
</feature>
<keyword evidence="6" id="KW-0009">Actin-binding</keyword>
<protein>
    <recommendedName>
        <fullName evidence="8">Calponin-homology (CH) domain-containing protein</fullName>
    </recommendedName>
</protein>
<dbReference type="Gene3D" id="1.10.418.10">
    <property type="entry name" value="Calponin-like domain"/>
    <property type="match status" value="2"/>
</dbReference>
<accession>A0A3Q3WYC0</accession>
<feature type="compositionally biased region" description="Low complexity" evidence="7">
    <location>
        <begin position="218"/>
        <end position="228"/>
    </location>
</feature>
<feature type="domain" description="Calponin-homology (CH)" evidence="8">
    <location>
        <begin position="255"/>
        <end position="360"/>
    </location>
</feature>
<dbReference type="Ensembl" id="ENSMMOT00000020896.1">
    <property type="protein sequence ID" value="ENSMMOP00000020555.1"/>
    <property type="gene ID" value="ENSMMOG00000015635.1"/>
</dbReference>
<dbReference type="SMART" id="SM00033">
    <property type="entry name" value="CH"/>
    <property type="match status" value="2"/>
</dbReference>
<evidence type="ECO:0000256" key="6">
    <source>
        <dbReference type="ARBA" id="ARBA00023203"/>
    </source>
</evidence>
<feature type="compositionally biased region" description="Basic and acidic residues" evidence="7">
    <location>
        <begin position="703"/>
        <end position="713"/>
    </location>
</feature>
<keyword evidence="4" id="KW-1133">Transmembrane helix</keyword>
<dbReference type="InterPro" id="IPR036872">
    <property type="entry name" value="CH_dom_sf"/>
</dbReference>
<reference evidence="9" key="2">
    <citation type="submission" date="2025-09" db="UniProtKB">
        <authorList>
            <consortium name="Ensembl"/>
        </authorList>
    </citation>
    <scope>IDENTIFICATION</scope>
</reference>
<evidence type="ECO:0000256" key="4">
    <source>
        <dbReference type="ARBA" id="ARBA00022989"/>
    </source>
</evidence>
<feature type="region of interest" description="Disordered" evidence="7">
    <location>
        <begin position="218"/>
        <end position="254"/>
    </location>
</feature>
<dbReference type="InterPro" id="IPR001589">
    <property type="entry name" value="Actinin_actin-bd_CS"/>
</dbReference>
<dbReference type="AlphaFoldDB" id="A0A3Q3WYC0"/>
<dbReference type="GO" id="GO:0005640">
    <property type="term" value="C:nuclear outer membrane"/>
    <property type="evidence" value="ECO:0007669"/>
    <property type="project" value="TreeGrafter"/>
</dbReference>
<keyword evidence="3" id="KW-0677">Repeat</keyword>
<proteinExistence type="predicted"/>
<keyword evidence="2" id="KW-0812">Transmembrane</keyword>
<dbReference type="Pfam" id="PF00307">
    <property type="entry name" value="CH"/>
    <property type="match status" value="2"/>
</dbReference>
<dbReference type="InterPro" id="IPR052403">
    <property type="entry name" value="LINC-complex_assoc"/>
</dbReference>
<comment type="subcellular location">
    <subcellularLocation>
        <location evidence="1">Membrane</location>
    </subcellularLocation>
</comment>
<dbReference type="STRING" id="94237.ENSMMOP00000020555"/>
<name>A0A3Q3WYC0_MOLML</name>
<keyword evidence="10" id="KW-1185">Reference proteome</keyword>
<feature type="compositionally biased region" description="Low complexity" evidence="7">
    <location>
        <begin position="37"/>
        <end position="47"/>
    </location>
</feature>
<evidence type="ECO:0000256" key="1">
    <source>
        <dbReference type="ARBA" id="ARBA00004370"/>
    </source>
</evidence>
<feature type="compositionally biased region" description="Basic and acidic residues" evidence="7">
    <location>
        <begin position="570"/>
        <end position="596"/>
    </location>
</feature>
<feature type="region of interest" description="Disordered" evidence="7">
    <location>
        <begin position="497"/>
        <end position="596"/>
    </location>
</feature>
<dbReference type="SUPFAM" id="SSF47576">
    <property type="entry name" value="Calponin-homology domain, CH-domain"/>
    <property type="match status" value="1"/>
</dbReference>
<evidence type="ECO:0000313" key="9">
    <source>
        <dbReference type="Ensembl" id="ENSMMOP00000020555.1"/>
    </source>
</evidence>
<dbReference type="PANTHER" id="PTHR47535">
    <property type="entry name" value="MUSCLE-SPECIFIC PROTEIN 300 KDA, ISOFORM G"/>
    <property type="match status" value="1"/>
</dbReference>
<dbReference type="GO" id="GO:0051015">
    <property type="term" value="F:actin filament binding"/>
    <property type="evidence" value="ECO:0007669"/>
    <property type="project" value="TreeGrafter"/>
</dbReference>
<feature type="compositionally biased region" description="Acidic residues" evidence="7">
    <location>
        <begin position="9"/>
        <end position="19"/>
    </location>
</feature>
<evidence type="ECO:0000256" key="7">
    <source>
        <dbReference type="SAM" id="MobiDB-lite"/>
    </source>
</evidence>
<evidence type="ECO:0000259" key="8">
    <source>
        <dbReference type="PROSITE" id="PS50021"/>
    </source>
</evidence>
<dbReference type="InterPro" id="IPR001715">
    <property type="entry name" value="CH_dom"/>
</dbReference>
<dbReference type="GO" id="GO:0005737">
    <property type="term" value="C:cytoplasm"/>
    <property type="evidence" value="ECO:0007669"/>
    <property type="project" value="TreeGrafter"/>
</dbReference>
<feature type="compositionally biased region" description="Basic and acidic residues" evidence="7">
    <location>
        <begin position="515"/>
        <end position="526"/>
    </location>
</feature>
<feature type="compositionally biased region" description="Polar residues" evidence="7">
    <location>
        <begin position="229"/>
        <end position="244"/>
    </location>
</feature>
<feature type="compositionally biased region" description="Basic and acidic residues" evidence="7">
    <location>
        <begin position="624"/>
        <end position="643"/>
    </location>
</feature>
<organism evidence="9 10">
    <name type="scientific">Mola mola</name>
    <name type="common">Ocean sunfish</name>
    <name type="synonym">Tetraodon mola</name>
    <dbReference type="NCBI Taxonomy" id="94237"/>
    <lineage>
        <taxon>Eukaryota</taxon>
        <taxon>Metazoa</taxon>
        <taxon>Chordata</taxon>
        <taxon>Craniata</taxon>
        <taxon>Vertebrata</taxon>
        <taxon>Euteleostomi</taxon>
        <taxon>Actinopterygii</taxon>
        <taxon>Neopterygii</taxon>
        <taxon>Teleostei</taxon>
        <taxon>Neoteleostei</taxon>
        <taxon>Acanthomorphata</taxon>
        <taxon>Eupercaria</taxon>
        <taxon>Tetraodontiformes</taxon>
        <taxon>Molidae</taxon>
        <taxon>Mola</taxon>
    </lineage>
</organism>
<feature type="region of interest" description="Disordered" evidence="7">
    <location>
        <begin position="703"/>
        <end position="755"/>
    </location>
</feature>
<evidence type="ECO:0000256" key="5">
    <source>
        <dbReference type="ARBA" id="ARBA00023136"/>
    </source>
</evidence>
<feature type="compositionally biased region" description="Basic and acidic residues" evidence="7">
    <location>
        <begin position="660"/>
        <end position="683"/>
    </location>
</feature>
<dbReference type="Proteomes" id="UP000261620">
    <property type="component" value="Unplaced"/>
</dbReference>
<evidence type="ECO:0000256" key="3">
    <source>
        <dbReference type="ARBA" id="ARBA00022737"/>
    </source>
</evidence>
<dbReference type="GO" id="GO:0007097">
    <property type="term" value="P:nuclear migration"/>
    <property type="evidence" value="ECO:0007669"/>
    <property type="project" value="TreeGrafter"/>
</dbReference>
<feature type="region of interest" description="Disordered" evidence="7">
    <location>
        <begin position="613"/>
        <end position="683"/>
    </location>
</feature>
<sequence>MPSLHREEEQEEEEEDEQDGALGVFRQDWPPHFAAHSSVPPSQVRPRPAQDAAGGQRRLGRGSGGRGERSGRAQNLFAELFSSADEKTAAQTRTFTRWMNVFLQRSDPPAAVRDLLADIQDGRVLMALLEQLSGCKLLYRFRSSPQRIFRLNNISTVLAFLHDRHVSVNLLGIDASGVADGVPSVVLNLVWNIILHFQVKEAMGGLHEHLSCSLSSSSLSSSPRSSHLAPQTNGSGSNTCSTLPSRGRKAAKYHRKTTKALLLWVQRRTSRFGVEVHDFGRSWRSGLAFLAMIKSIKPSLVDLRESLSREPRENVQLAFMVARHSLDIPPLLEPDGKRAERSSRWSDFIHRDKAFSSHFHCLTSWPHSGGASDPSCRSVDTFSTCRSRSIVGQPVDHQKMSRSISNPPSPLDAGVASQEIRSWMKKASMEHRYDKPRADGSHFSLSSEEGIYSLSALDSDEEEARSHRLDLNKEVFLPCARPGRRVPKAEETFLNGEQIGTNAESEAVAQPVVDRNCDGNEKESSFRETANNTDVFEPEEERVVRGPSTDDCCEEEKEKKTERAGALSRGSDKTEAPVDEAKKRKPSEADRLKTELEEETAKRLLENCGQVIRETAADSEEEDNLKTFEGGRDKKVKEEERGNQKNGGKAAFEARGTRATADKGQRDGDVSAPRMEDSICRDKNMGESSYEVKNLMDFETIKGAEKNDRECKIEGLATNDSPGRTTSEDPYKGVTNHSGDTGGIPPSDATAQPFR</sequence>
<feature type="region of interest" description="Disordered" evidence="7">
    <location>
        <begin position="1"/>
        <end position="70"/>
    </location>
</feature>
<evidence type="ECO:0000256" key="2">
    <source>
        <dbReference type="ARBA" id="ARBA00022692"/>
    </source>
</evidence>
<evidence type="ECO:0000313" key="10">
    <source>
        <dbReference type="Proteomes" id="UP000261620"/>
    </source>
</evidence>
<dbReference type="PROSITE" id="PS50021">
    <property type="entry name" value="CH"/>
    <property type="match status" value="2"/>
</dbReference>
<feature type="region of interest" description="Disordered" evidence="7">
    <location>
        <begin position="394"/>
        <end position="414"/>
    </location>
</feature>
<keyword evidence="5" id="KW-0472">Membrane</keyword>
<dbReference type="PANTHER" id="PTHR47535:SF9">
    <property type="entry name" value="CALPONIN-HOMOLOGY (CH) DOMAIN-CONTAINING PROTEIN"/>
    <property type="match status" value="1"/>
</dbReference>
<dbReference type="GO" id="GO:0034993">
    <property type="term" value="C:meiotic nuclear membrane microtubule tethering complex"/>
    <property type="evidence" value="ECO:0007669"/>
    <property type="project" value="TreeGrafter"/>
</dbReference>
<reference evidence="9" key="1">
    <citation type="submission" date="2025-08" db="UniProtKB">
        <authorList>
            <consortium name="Ensembl"/>
        </authorList>
    </citation>
    <scope>IDENTIFICATION</scope>
</reference>
<dbReference type="PROSITE" id="PS00019">
    <property type="entry name" value="ACTININ_1"/>
    <property type="match status" value="1"/>
</dbReference>